<comment type="caution">
    <text evidence="1">The sequence shown here is derived from an EMBL/GenBank/DDBJ whole genome shotgun (WGS) entry which is preliminary data.</text>
</comment>
<dbReference type="SUPFAM" id="SSF57850">
    <property type="entry name" value="RING/U-box"/>
    <property type="match status" value="1"/>
</dbReference>
<dbReference type="AlphaFoldDB" id="A0AAQ4F1T6"/>
<dbReference type="EMBL" id="JARKHS020008481">
    <property type="protein sequence ID" value="KAK8780745.1"/>
    <property type="molecule type" value="Genomic_DNA"/>
</dbReference>
<dbReference type="Gene3D" id="3.30.40.10">
    <property type="entry name" value="Zinc/RING finger domain, C3HC4 (zinc finger)"/>
    <property type="match status" value="1"/>
</dbReference>
<reference evidence="1 2" key="1">
    <citation type="journal article" date="2023" name="Arcadia Sci">
        <title>De novo assembly of a long-read Amblyomma americanum tick genome.</title>
        <authorList>
            <person name="Chou S."/>
            <person name="Poskanzer K.E."/>
            <person name="Rollins M."/>
            <person name="Thuy-Boun P.S."/>
        </authorList>
    </citation>
    <scope>NUCLEOTIDE SEQUENCE [LARGE SCALE GENOMIC DNA]</scope>
    <source>
        <strain evidence="1">F_SG_1</strain>
        <tissue evidence="1">Salivary glands</tissue>
    </source>
</reference>
<dbReference type="Proteomes" id="UP001321473">
    <property type="component" value="Unassembled WGS sequence"/>
</dbReference>
<gene>
    <name evidence="1" type="ORF">V5799_017910</name>
</gene>
<organism evidence="1 2">
    <name type="scientific">Amblyomma americanum</name>
    <name type="common">Lone star tick</name>
    <dbReference type="NCBI Taxonomy" id="6943"/>
    <lineage>
        <taxon>Eukaryota</taxon>
        <taxon>Metazoa</taxon>
        <taxon>Ecdysozoa</taxon>
        <taxon>Arthropoda</taxon>
        <taxon>Chelicerata</taxon>
        <taxon>Arachnida</taxon>
        <taxon>Acari</taxon>
        <taxon>Parasitiformes</taxon>
        <taxon>Ixodida</taxon>
        <taxon>Ixodoidea</taxon>
        <taxon>Ixodidae</taxon>
        <taxon>Amblyomminae</taxon>
        <taxon>Amblyomma</taxon>
    </lineage>
</organism>
<name>A0AAQ4F1T6_AMBAM</name>
<protein>
    <submittedName>
        <fullName evidence="1">Uncharacterized protein</fullName>
    </submittedName>
</protein>
<evidence type="ECO:0000313" key="1">
    <source>
        <dbReference type="EMBL" id="KAK8780745.1"/>
    </source>
</evidence>
<sequence>MPGKVLVRGFAPEIPEDLVVTFCDDLPSNAVCAHCDSVSAILHRDSEGHGYCTSCMTMCSKGNIFKCPECKRKCHVSQLIVDRSARHIIKTIKVICPNATPEYPVQITFIALKAHLRRCSCGQMTKCPHCHEEFTKRLVGPHVKDCKALRKPQPTQKQQVLSPELVEFMKETLTEIRYLKTEIAELHLYQKGSESQINVQKNEIAKLKMELSQKDETIQQLTVVLRSTQDDVQNLKVALSRKQGEHELLTETVLSHQIDMKNIQAQCEKHHEVIKQMTSDMQENNLCWRTCCQELSS</sequence>
<keyword evidence="2" id="KW-1185">Reference proteome</keyword>
<dbReference type="InterPro" id="IPR013083">
    <property type="entry name" value="Znf_RING/FYVE/PHD"/>
</dbReference>
<proteinExistence type="predicted"/>
<accession>A0AAQ4F1T6</accession>
<evidence type="ECO:0000313" key="2">
    <source>
        <dbReference type="Proteomes" id="UP001321473"/>
    </source>
</evidence>